<protein>
    <submittedName>
        <fullName evidence="1">Uncharacterized protein</fullName>
    </submittedName>
</protein>
<reference evidence="1" key="1">
    <citation type="submission" date="2020-05" db="EMBL/GenBank/DDBJ databases">
        <title>Large-scale comparative analyses of tick genomes elucidate their genetic diversity and vector capacities.</title>
        <authorList>
            <person name="Jia N."/>
            <person name="Wang J."/>
            <person name="Shi W."/>
            <person name="Du L."/>
            <person name="Sun Y."/>
            <person name="Zhan W."/>
            <person name="Jiang J."/>
            <person name="Wang Q."/>
            <person name="Zhang B."/>
            <person name="Ji P."/>
            <person name="Sakyi L.B."/>
            <person name="Cui X."/>
            <person name="Yuan T."/>
            <person name="Jiang B."/>
            <person name="Yang W."/>
            <person name="Lam T.T.-Y."/>
            <person name="Chang Q."/>
            <person name="Ding S."/>
            <person name="Wang X."/>
            <person name="Zhu J."/>
            <person name="Ruan X."/>
            <person name="Zhao L."/>
            <person name="Wei J."/>
            <person name="Que T."/>
            <person name="Du C."/>
            <person name="Cheng J."/>
            <person name="Dai P."/>
            <person name="Han X."/>
            <person name="Huang E."/>
            <person name="Gao Y."/>
            <person name="Liu J."/>
            <person name="Shao H."/>
            <person name="Ye R."/>
            <person name="Li L."/>
            <person name="Wei W."/>
            <person name="Wang X."/>
            <person name="Wang C."/>
            <person name="Yang T."/>
            <person name="Huo Q."/>
            <person name="Li W."/>
            <person name="Guo W."/>
            <person name="Chen H."/>
            <person name="Zhou L."/>
            <person name="Ni X."/>
            <person name="Tian J."/>
            <person name="Zhou Y."/>
            <person name="Sheng Y."/>
            <person name="Liu T."/>
            <person name="Pan Y."/>
            <person name="Xia L."/>
            <person name="Li J."/>
            <person name="Zhao F."/>
            <person name="Cao W."/>
        </authorList>
    </citation>
    <scope>NUCLEOTIDE SEQUENCE</scope>
    <source>
        <strain evidence="1">Hyas-2018</strain>
    </source>
</reference>
<keyword evidence="2" id="KW-1185">Reference proteome</keyword>
<dbReference type="Proteomes" id="UP000821845">
    <property type="component" value="Chromosome 1"/>
</dbReference>
<evidence type="ECO:0000313" key="2">
    <source>
        <dbReference type="Proteomes" id="UP000821845"/>
    </source>
</evidence>
<sequence>MAPDAKKAERAIREAHSTFATYLRRARYRNLNDLDYDAKWRDFRSADLQAAANALRLSRTPCACAGGGWSPRIPPKYEVASAAREHRDVQVLSDRALDPYTFARACPSFAPNGQRERDPRAPMHAPVL</sequence>
<organism evidence="1 2">
    <name type="scientific">Hyalomma asiaticum</name>
    <name type="common">Tick</name>
    <dbReference type="NCBI Taxonomy" id="266040"/>
    <lineage>
        <taxon>Eukaryota</taxon>
        <taxon>Metazoa</taxon>
        <taxon>Ecdysozoa</taxon>
        <taxon>Arthropoda</taxon>
        <taxon>Chelicerata</taxon>
        <taxon>Arachnida</taxon>
        <taxon>Acari</taxon>
        <taxon>Parasitiformes</taxon>
        <taxon>Ixodida</taxon>
        <taxon>Ixodoidea</taxon>
        <taxon>Ixodidae</taxon>
        <taxon>Hyalomminae</taxon>
        <taxon>Hyalomma</taxon>
    </lineage>
</organism>
<name>A0ACB7TI96_HYAAI</name>
<proteinExistence type="predicted"/>
<comment type="caution">
    <text evidence="1">The sequence shown here is derived from an EMBL/GenBank/DDBJ whole genome shotgun (WGS) entry which is preliminary data.</text>
</comment>
<accession>A0ACB7TI96</accession>
<gene>
    <name evidence="1" type="ORF">HPB50_011290</name>
</gene>
<evidence type="ECO:0000313" key="1">
    <source>
        <dbReference type="EMBL" id="KAH6946047.1"/>
    </source>
</evidence>
<dbReference type="EMBL" id="CM023481">
    <property type="protein sequence ID" value="KAH6946047.1"/>
    <property type="molecule type" value="Genomic_DNA"/>
</dbReference>